<proteinExistence type="inferred from homology"/>
<feature type="transmembrane region" description="Helical" evidence="6">
    <location>
        <begin position="186"/>
        <end position="203"/>
    </location>
</feature>
<protein>
    <submittedName>
        <fullName evidence="7">NCS1 family nucleobase:cation symporter-1</fullName>
    </submittedName>
</protein>
<feature type="transmembrane region" description="Helical" evidence="6">
    <location>
        <begin position="117"/>
        <end position="143"/>
    </location>
</feature>
<feature type="transmembrane region" description="Helical" evidence="6">
    <location>
        <begin position="514"/>
        <end position="534"/>
    </location>
</feature>
<feature type="transmembrane region" description="Helical" evidence="6">
    <location>
        <begin position="37"/>
        <end position="58"/>
    </location>
</feature>
<comment type="similarity">
    <text evidence="2">Belongs to the purine-cytosine permease (2.A.39) family.</text>
</comment>
<dbReference type="KEGG" id="aup:AsAng_0061570"/>
<keyword evidence="8" id="KW-1185">Reference proteome</keyword>
<dbReference type="InterPro" id="IPR045225">
    <property type="entry name" value="Uracil/uridine/allantoin_perm"/>
</dbReference>
<organism evidence="7 8">
    <name type="scientific">Aureispira anguillae</name>
    <dbReference type="NCBI Taxonomy" id="2864201"/>
    <lineage>
        <taxon>Bacteria</taxon>
        <taxon>Pseudomonadati</taxon>
        <taxon>Bacteroidota</taxon>
        <taxon>Saprospiria</taxon>
        <taxon>Saprospirales</taxon>
        <taxon>Saprospiraceae</taxon>
        <taxon>Aureispira</taxon>
    </lineage>
</organism>
<dbReference type="GO" id="GO:0015205">
    <property type="term" value="F:nucleobase transmembrane transporter activity"/>
    <property type="evidence" value="ECO:0007669"/>
    <property type="project" value="TreeGrafter"/>
</dbReference>
<feature type="transmembrane region" description="Helical" evidence="6">
    <location>
        <begin position="64"/>
        <end position="84"/>
    </location>
</feature>
<comment type="subcellular location">
    <subcellularLocation>
        <location evidence="1">Membrane</location>
        <topology evidence="1">Multi-pass membrane protein</topology>
    </subcellularLocation>
</comment>
<evidence type="ECO:0000313" key="8">
    <source>
        <dbReference type="Proteomes" id="UP001060919"/>
    </source>
</evidence>
<evidence type="ECO:0000256" key="1">
    <source>
        <dbReference type="ARBA" id="ARBA00004141"/>
    </source>
</evidence>
<feature type="transmembrane region" description="Helical" evidence="6">
    <location>
        <begin position="443"/>
        <end position="466"/>
    </location>
</feature>
<dbReference type="RefSeq" id="WP_264790533.1">
    <property type="nucleotide sequence ID" value="NZ_AP026867.1"/>
</dbReference>
<evidence type="ECO:0000313" key="7">
    <source>
        <dbReference type="EMBL" id="BDS15373.1"/>
    </source>
</evidence>
<keyword evidence="5 6" id="KW-0472">Membrane</keyword>
<accession>A0A915YLE5</accession>
<evidence type="ECO:0000256" key="4">
    <source>
        <dbReference type="ARBA" id="ARBA00022989"/>
    </source>
</evidence>
<dbReference type="AlphaFoldDB" id="A0A915YLE5"/>
<feature type="transmembrane region" description="Helical" evidence="6">
    <location>
        <begin position="155"/>
        <end position="174"/>
    </location>
</feature>
<dbReference type="PANTHER" id="PTHR30618:SF0">
    <property type="entry name" value="PURINE-URACIL PERMEASE NCS1"/>
    <property type="match status" value="1"/>
</dbReference>
<dbReference type="InterPro" id="IPR001248">
    <property type="entry name" value="Pur-cyt_permease"/>
</dbReference>
<gene>
    <name evidence="7" type="ORF">AsAng_0061570</name>
</gene>
<keyword evidence="4 6" id="KW-1133">Transmembrane helix</keyword>
<dbReference type="Gene3D" id="1.10.4160.10">
    <property type="entry name" value="Hydantoin permease"/>
    <property type="match status" value="2"/>
</dbReference>
<evidence type="ECO:0000256" key="6">
    <source>
        <dbReference type="SAM" id="Phobius"/>
    </source>
</evidence>
<feature type="transmembrane region" description="Helical" evidence="6">
    <location>
        <begin position="472"/>
        <end position="493"/>
    </location>
</feature>
<dbReference type="CDD" id="cd11485">
    <property type="entry name" value="SLC-NCS1sbd_YbbW-like"/>
    <property type="match status" value="1"/>
</dbReference>
<feature type="transmembrane region" description="Helical" evidence="6">
    <location>
        <begin position="540"/>
        <end position="560"/>
    </location>
</feature>
<evidence type="ECO:0000256" key="3">
    <source>
        <dbReference type="ARBA" id="ARBA00022692"/>
    </source>
</evidence>
<feature type="transmembrane region" description="Helical" evidence="6">
    <location>
        <begin position="319"/>
        <end position="344"/>
    </location>
</feature>
<dbReference type="Pfam" id="PF02133">
    <property type="entry name" value="Transp_cyt_pur"/>
    <property type="match status" value="2"/>
</dbReference>
<dbReference type="GO" id="GO:0005886">
    <property type="term" value="C:plasma membrane"/>
    <property type="evidence" value="ECO:0007669"/>
    <property type="project" value="TreeGrafter"/>
</dbReference>
<evidence type="ECO:0000256" key="5">
    <source>
        <dbReference type="ARBA" id="ARBA00023136"/>
    </source>
</evidence>
<evidence type="ECO:0000256" key="2">
    <source>
        <dbReference type="ARBA" id="ARBA00008974"/>
    </source>
</evidence>
<sequence>MKEDFYKIDETIQNSSLYSEDLAPIAPQDRTWTTWNLATLWVGMAVCIPTYMLAASMITSGISWWGALLIIGLGNLIVTIPMVLNGHAGTKYGIPFPVVGRAAFGTTGIHIASLIRALVACGWFGIQTWLGGLALFAIGWILAGGSPAEIPGGTGLGQFIGFGLFWLMNVYFIWKGTDSIRWLEEWSAPILIGMGLLLIGWGWSQAGSFGLVLQQSEQLKQATAIYNNDNEPVTIAVHPLRDKNGQLKATKIAAWGMADGDTPLAVHWMPLEGADLNYIPIGHTNGVASGSKILVQFANEETQSSIVEASQPIEEGASWLTYLGFLTIMVGFWGTMAISVADITRYVPTQRSQILGQFIGLPGTMILYSFVGIFVTCAAIINFDGILIGNDAPWDPVQLLNQFESKWVVLVAQIFMLIATLSTNIAANVIAPANAFSNVAPKAISFRTGGFITAFIGILICPWALIGDIIPILLFVSGLLGPVLGVLVADYFLVRKTKLNLMDLYNEHGQYGGFNFAAMLALAIGVGVVLLGFFVPLLEILYQLSWFTGFFASLLVYWGLGKNNQEQKIKAKDVLDD</sequence>
<name>A0A915YLE5_9BACT</name>
<reference evidence="7" key="1">
    <citation type="submission" date="2022-09" db="EMBL/GenBank/DDBJ databases">
        <title>Aureispira anguillicida sp. nov., isolated from Leptocephalus of Japanese eel Anguilla japonica.</title>
        <authorList>
            <person name="Yuasa K."/>
            <person name="Mekata T."/>
            <person name="Ikunari K."/>
        </authorList>
    </citation>
    <scope>NUCLEOTIDE SEQUENCE</scope>
    <source>
        <strain evidence="7">EL160426</strain>
    </source>
</reference>
<dbReference type="EMBL" id="AP026867">
    <property type="protein sequence ID" value="BDS15373.1"/>
    <property type="molecule type" value="Genomic_DNA"/>
</dbReference>
<dbReference type="Proteomes" id="UP001060919">
    <property type="component" value="Chromosome"/>
</dbReference>
<feature type="transmembrane region" description="Helical" evidence="6">
    <location>
        <begin position="365"/>
        <end position="387"/>
    </location>
</feature>
<keyword evidence="3 6" id="KW-0812">Transmembrane</keyword>
<dbReference type="PANTHER" id="PTHR30618">
    <property type="entry name" value="NCS1 FAMILY PURINE/PYRIMIDINE TRANSPORTER"/>
    <property type="match status" value="1"/>
</dbReference>
<feature type="transmembrane region" description="Helical" evidence="6">
    <location>
        <begin position="407"/>
        <end position="431"/>
    </location>
</feature>